<dbReference type="Proteomes" id="UP001054945">
    <property type="component" value="Unassembled WGS sequence"/>
</dbReference>
<reference evidence="1 2" key="1">
    <citation type="submission" date="2021-06" db="EMBL/GenBank/DDBJ databases">
        <title>Caerostris extrusa draft genome.</title>
        <authorList>
            <person name="Kono N."/>
            <person name="Arakawa K."/>
        </authorList>
    </citation>
    <scope>NUCLEOTIDE SEQUENCE [LARGE SCALE GENOMIC DNA]</scope>
</reference>
<evidence type="ECO:0000313" key="2">
    <source>
        <dbReference type="Proteomes" id="UP001054945"/>
    </source>
</evidence>
<protein>
    <recommendedName>
        <fullName evidence="3">LAGLIDADG homing endonuclease</fullName>
    </recommendedName>
</protein>
<evidence type="ECO:0000313" key="1">
    <source>
        <dbReference type="EMBL" id="GIZ03130.1"/>
    </source>
</evidence>
<organism evidence="1 2">
    <name type="scientific">Caerostris extrusa</name>
    <name type="common">Bark spider</name>
    <name type="synonym">Caerostris bankana</name>
    <dbReference type="NCBI Taxonomy" id="172846"/>
    <lineage>
        <taxon>Eukaryota</taxon>
        <taxon>Metazoa</taxon>
        <taxon>Ecdysozoa</taxon>
        <taxon>Arthropoda</taxon>
        <taxon>Chelicerata</taxon>
        <taxon>Arachnida</taxon>
        <taxon>Araneae</taxon>
        <taxon>Araneomorphae</taxon>
        <taxon>Entelegynae</taxon>
        <taxon>Araneoidea</taxon>
        <taxon>Araneidae</taxon>
        <taxon>Caerostris</taxon>
    </lineage>
</organism>
<name>A0AAV4YA98_CAEEX</name>
<dbReference type="Gene3D" id="1.10.10.10">
    <property type="entry name" value="Winged helix-like DNA-binding domain superfamily/Winged helix DNA-binding domain"/>
    <property type="match status" value="1"/>
</dbReference>
<sequence>MTSSDIKNIFLQVSHERRSSGNMPRSNVLKYIVQCLLSGVHKHMLHWICFKSKTFGIVFVHKSSHSWDEKYLDLFKALDKMSPSYKKLFKREKIICVAAKLRCRK</sequence>
<accession>A0AAV4YA98</accession>
<comment type="caution">
    <text evidence="1">The sequence shown here is derived from an EMBL/GenBank/DDBJ whole genome shotgun (WGS) entry which is preliminary data.</text>
</comment>
<dbReference type="AlphaFoldDB" id="A0AAV4YA98"/>
<dbReference type="InterPro" id="IPR036388">
    <property type="entry name" value="WH-like_DNA-bd_sf"/>
</dbReference>
<gene>
    <name evidence="1" type="ORF">CEXT_690931</name>
</gene>
<dbReference type="EMBL" id="BPLR01018904">
    <property type="protein sequence ID" value="GIZ03130.1"/>
    <property type="molecule type" value="Genomic_DNA"/>
</dbReference>
<proteinExistence type="predicted"/>
<evidence type="ECO:0008006" key="3">
    <source>
        <dbReference type="Google" id="ProtNLM"/>
    </source>
</evidence>
<keyword evidence="2" id="KW-1185">Reference proteome</keyword>